<dbReference type="Pfam" id="PF12760">
    <property type="entry name" value="Zn_ribbon_IS1595"/>
    <property type="match status" value="1"/>
</dbReference>
<name>A0A0F9E3K8_9ZZZZ</name>
<reference evidence="2" key="1">
    <citation type="journal article" date="2015" name="Nature">
        <title>Complex archaea that bridge the gap between prokaryotes and eukaryotes.</title>
        <authorList>
            <person name="Spang A."/>
            <person name="Saw J.H."/>
            <person name="Jorgensen S.L."/>
            <person name="Zaremba-Niedzwiedzka K."/>
            <person name="Martijn J."/>
            <person name="Lind A.E."/>
            <person name="van Eijk R."/>
            <person name="Schleper C."/>
            <person name="Guy L."/>
            <person name="Ettema T.J."/>
        </authorList>
    </citation>
    <scope>NUCLEOTIDE SEQUENCE</scope>
</reference>
<gene>
    <name evidence="2" type="ORF">LCGC14_2202580</name>
</gene>
<dbReference type="NCBIfam" id="NF033547">
    <property type="entry name" value="transpos_IS1595"/>
    <property type="match status" value="1"/>
</dbReference>
<organism evidence="2">
    <name type="scientific">marine sediment metagenome</name>
    <dbReference type="NCBI Taxonomy" id="412755"/>
    <lineage>
        <taxon>unclassified sequences</taxon>
        <taxon>metagenomes</taxon>
        <taxon>ecological metagenomes</taxon>
    </lineage>
</organism>
<accession>A0A0F9E3K8</accession>
<comment type="caution">
    <text evidence="2">The sequence shown here is derived from an EMBL/GenBank/DDBJ whole genome shotgun (WGS) entry which is preliminary data.</text>
</comment>
<feature type="domain" description="ISXO2-like transposase" evidence="1">
    <location>
        <begin position="137"/>
        <end position="292"/>
    </location>
</feature>
<dbReference type="EMBL" id="LAZR01029056">
    <property type="protein sequence ID" value="KKL60711.1"/>
    <property type="molecule type" value="Genomic_DNA"/>
</dbReference>
<dbReference type="Pfam" id="PF12762">
    <property type="entry name" value="DDE_Tnp_IS1595"/>
    <property type="match status" value="1"/>
</dbReference>
<protein>
    <recommendedName>
        <fullName evidence="1">ISXO2-like transposase domain-containing protein</fullName>
    </recommendedName>
</protein>
<evidence type="ECO:0000259" key="1">
    <source>
        <dbReference type="SMART" id="SM01126"/>
    </source>
</evidence>
<dbReference type="InterPro" id="IPR024442">
    <property type="entry name" value="Transposase_Zn_ribbon"/>
</dbReference>
<evidence type="ECO:0000313" key="2">
    <source>
        <dbReference type="EMBL" id="KKL60711.1"/>
    </source>
</evidence>
<dbReference type="SMART" id="SM01126">
    <property type="entry name" value="DDE_Tnp_IS1595"/>
    <property type="match status" value="1"/>
</dbReference>
<dbReference type="InterPro" id="IPR024445">
    <property type="entry name" value="Tnp_ISXO2-like"/>
</dbReference>
<proteinExistence type="predicted"/>
<dbReference type="AlphaFoldDB" id="A0A0F9E3K8"/>
<sequence length="323" mass="37902">MSNKEDKQKYRPMSWLIFQDEFREEQDCYNWLFKSRWPEGFRCPKCNVKEYSRINTRGLYKCKKCQYQVSLTAGTIFHKTRTPLMKWFMLIFRMATSKTGVSINEMKRELEINDYKTVWAMAHKIRKAMSDRDAKYTLSGLVEVDESFFGPKSAGKRGRGAENKELVIIAVSTWKDKDGKERPGFAHAFLAMNAEAGTIENILRRLGIPDKEIEPLITAIRTDGWRSYQTVAKKLEMIHYRAVLRDPKESMKLLPWTHKIIANAKSVFAGPHRGVSQKHIQRYLSEVCYRFNRRFWQREAFDRLLVACMSTNTITHWTDSLSI</sequence>